<sequence length="67" mass="6919">MSTAFAVAVAAVAAVAAVTVADAAVAVVFAVAFAFARHSCESRNPVPLPHGVFKDEATRRLHSGQWP</sequence>
<dbReference type="EMBL" id="JBHSNM010000002">
    <property type="protein sequence ID" value="MFC5570346.1"/>
    <property type="molecule type" value="Genomic_DNA"/>
</dbReference>
<keyword evidence="3" id="KW-1185">Reference proteome</keyword>
<feature type="chain" id="PRO_5047264896" description="Secreted protein" evidence="1">
    <location>
        <begin position="24"/>
        <end position="67"/>
    </location>
</feature>
<organism evidence="2 3">
    <name type="scientific">Lysobacter yangpyeongensis</name>
    <dbReference type="NCBI Taxonomy" id="346182"/>
    <lineage>
        <taxon>Bacteria</taxon>
        <taxon>Pseudomonadati</taxon>
        <taxon>Pseudomonadota</taxon>
        <taxon>Gammaproteobacteria</taxon>
        <taxon>Lysobacterales</taxon>
        <taxon>Lysobacteraceae</taxon>
        <taxon>Lysobacter</taxon>
    </lineage>
</organism>
<evidence type="ECO:0008006" key="4">
    <source>
        <dbReference type="Google" id="ProtNLM"/>
    </source>
</evidence>
<gene>
    <name evidence="2" type="ORF">ACFPN1_09785</name>
</gene>
<dbReference type="Proteomes" id="UP001596036">
    <property type="component" value="Unassembled WGS sequence"/>
</dbReference>
<evidence type="ECO:0000313" key="3">
    <source>
        <dbReference type="Proteomes" id="UP001596036"/>
    </source>
</evidence>
<evidence type="ECO:0000256" key="1">
    <source>
        <dbReference type="SAM" id="SignalP"/>
    </source>
</evidence>
<accession>A0ABW0SN83</accession>
<proteinExistence type="predicted"/>
<keyword evidence="1" id="KW-0732">Signal</keyword>
<comment type="caution">
    <text evidence="2">The sequence shown here is derived from an EMBL/GenBank/DDBJ whole genome shotgun (WGS) entry which is preliminary data.</text>
</comment>
<reference evidence="3" key="1">
    <citation type="journal article" date="2019" name="Int. J. Syst. Evol. Microbiol.">
        <title>The Global Catalogue of Microorganisms (GCM) 10K type strain sequencing project: providing services to taxonomists for standard genome sequencing and annotation.</title>
        <authorList>
            <consortium name="The Broad Institute Genomics Platform"/>
            <consortium name="The Broad Institute Genome Sequencing Center for Infectious Disease"/>
            <person name="Wu L."/>
            <person name="Ma J."/>
        </authorList>
    </citation>
    <scope>NUCLEOTIDE SEQUENCE [LARGE SCALE GENOMIC DNA]</scope>
    <source>
        <strain evidence="3">KACC 11407</strain>
    </source>
</reference>
<dbReference type="RefSeq" id="WP_386754710.1">
    <property type="nucleotide sequence ID" value="NZ_JBHSNM010000002.1"/>
</dbReference>
<evidence type="ECO:0000313" key="2">
    <source>
        <dbReference type="EMBL" id="MFC5570346.1"/>
    </source>
</evidence>
<feature type="signal peptide" evidence="1">
    <location>
        <begin position="1"/>
        <end position="23"/>
    </location>
</feature>
<protein>
    <recommendedName>
        <fullName evidence="4">Secreted protein</fullName>
    </recommendedName>
</protein>
<name>A0ABW0SN83_9GAMM</name>